<reference evidence="1" key="1">
    <citation type="submission" date="2016-04" db="EMBL/GenBank/DDBJ databases">
        <authorList>
            <person name="Evans L.H."/>
            <person name="Alamgir A."/>
            <person name="Owens N."/>
            <person name="Weber N.D."/>
            <person name="Virtaneva K."/>
            <person name="Barbian K."/>
            <person name="Babar A."/>
            <person name="Rosenke K."/>
        </authorList>
    </citation>
    <scope>NUCLEOTIDE SEQUENCE</scope>
    <source>
        <strain evidence="1">Nono1</strain>
    </source>
</reference>
<dbReference type="AlphaFoldDB" id="A0A1M4DVJ4"/>
<evidence type="ECO:0000313" key="1">
    <source>
        <dbReference type="EMBL" id="SBO90582.1"/>
    </source>
</evidence>
<protein>
    <submittedName>
        <fullName evidence="1">Uncharacterized protein</fullName>
    </submittedName>
</protein>
<sequence>MLGLTMLAGVRGYPSSDLRAFTNDSQKLAASVLSVDRLPVDPHRGIQLTKGWADQVLTPEHIVG</sequence>
<accession>A0A1M4DVJ4</accession>
<name>A0A1M4DVJ4_9ACTN</name>
<proteinExistence type="predicted"/>
<dbReference type="EMBL" id="LT559118">
    <property type="protein sequence ID" value="SBO90582.1"/>
    <property type="molecule type" value="Genomic_DNA"/>
</dbReference>
<organism evidence="1">
    <name type="scientific">Nonomuraea gerenzanensis</name>
    <dbReference type="NCBI Taxonomy" id="93944"/>
    <lineage>
        <taxon>Bacteria</taxon>
        <taxon>Bacillati</taxon>
        <taxon>Actinomycetota</taxon>
        <taxon>Actinomycetes</taxon>
        <taxon>Streptosporangiales</taxon>
        <taxon>Streptosporangiaceae</taxon>
        <taxon>Nonomuraea</taxon>
    </lineage>
</organism>
<gene>
    <name evidence="1" type="ORF">BN4615_P96</name>
</gene>